<evidence type="ECO:0000256" key="2">
    <source>
        <dbReference type="RuleBase" id="RU003457"/>
    </source>
</evidence>
<gene>
    <name evidence="4" type="ORF">D0Z08_14520</name>
</gene>
<dbReference type="AlphaFoldDB" id="A0A417Y1M3"/>
<evidence type="ECO:0000259" key="3">
    <source>
        <dbReference type="Pfam" id="PF02678"/>
    </source>
</evidence>
<comment type="similarity">
    <text evidence="1 2">Belongs to the pirin family.</text>
</comment>
<reference evidence="4 5" key="1">
    <citation type="submission" date="2018-09" db="EMBL/GenBank/DDBJ databases">
        <title>Genome sequencing of Nocardioides immobilis CCTCC AB 2017083 for comparison to Nocardioides silvaticus.</title>
        <authorList>
            <person name="Li C."/>
            <person name="Wang G."/>
        </authorList>
    </citation>
    <scope>NUCLEOTIDE SEQUENCE [LARGE SCALE GENOMIC DNA]</scope>
    <source>
        <strain evidence="4 5">CCTCC AB 2017083</strain>
    </source>
</reference>
<accession>A0A417Y1M3</accession>
<dbReference type="InterPro" id="IPR012093">
    <property type="entry name" value="Pirin"/>
</dbReference>
<evidence type="ECO:0000256" key="1">
    <source>
        <dbReference type="ARBA" id="ARBA00008416"/>
    </source>
</evidence>
<dbReference type="InterPro" id="IPR003829">
    <property type="entry name" value="Pirin_N_dom"/>
</dbReference>
<organism evidence="4 5">
    <name type="scientific">Nocardioides immobilis</name>
    <dbReference type="NCBI Taxonomy" id="2049295"/>
    <lineage>
        <taxon>Bacteria</taxon>
        <taxon>Bacillati</taxon>
        <taxon>Actinomycetota</taxon>
        <taxon>Actinomycetes</taxon>
        <taxon>Propionibacteriales</taxon>
        <taxon>Nocardioidaceae</taxon>
        <taxon>Nocardioides</taxon>
    </lineage>
</organism>
<dbReference type="OrthoDB" id="321327at2"/>
<dbReference type="SUPFAM" id="SSF51182">
    <property type="entry name" value="RmlC-like cupins"/>
    <property type="match status" value="1"/>
</dbReference>
<keyword evidence="5" id="KW-1185">Reference proteome</keyword>
<dbReference type="PANTHER" id="PTHR43212">
    <property type="entry name" value="QUERCETIN 2,3-DIOXYGENASE"/>
    <property type="match status" value="1"/>
</dbReference>
<name>A0A417Y1M3_9ACTN</name>
<dbReference type="EMBL" id="QXGH01000017">
    <property type="protein sequence ID" value="RHW26533.1"/>
    <property type="molecule type" value="Genomic_DNA"/>
</dbReference>
<dbReference type="InterPro" id="IPR014710">
    <property type="entry name" value="RmlC-like_jellyroll"/>
</dbReference>
<dbReference type="Pfam" id="PF02678">
    <property type="entry name" value="Pirin"/>
    <property type="match status" value="1"/>
</dbReference>
<dbReference type="Gene3D" id="2.60.120.10">
    <property type="entry name" value="Jelly Rolls"/>
    <property type="match status" value="1"/>
</dbReference>
<dbReference type="PANTHER" id="PTHR43212:SF3">
    <property type="entry name" value="QUERCETIN 2,3-DIOXYGENASE"/>
    <property type="match status" value="1"/>
</dbReference>
<evidence type="ECO:0000313" key="5">
    <source>
        <dbReference type="Proteomes" id="UP000283644"/>
    </source>
</evidence>
<evidence type="ECO:0000313" key="4">
    <source>
        <dbReference type="EMBL" id="RHW26533.1"/>
    </source>
</evidence>
<feature type="domain" description="Pirin N-terminal" evidence="3">
    <location>
        <begin position="61"/>
        <end position="165"/>
    </location>
</feature>
<dbReference type="Proteomes" id="UP000283644">
    <property type="component" value="Unassembled WGS sequence"/>
</dbReference>
<proteinExistence type="inferred from homology"/>
<sequence>MSHTLGPRPSSATAPSIWYAEVLVPNRKSAGSPGPRSPAVTAQSCLVTVQIRRSSDRFVDREPGRRTHHAFSFGAHYDPEWLSFGPMVCHDDHLLSSGRGFEDHPHSDLEIVTYVVAGTLMHRDSLGTDGELTAGEVAVLSAGSGVQHQEVASDAGAARFVQVWLRPDEVGTTPAYRRGSAAAAVPGAGLVPVAIEVGVAGASYGVARLAAGEKLILPVARRLHVYVASGALARSSLAAPLEAGDAFCFVDEPHREVTAGAPTELLVWSFTS</sequence>
<dbReference type="InterPro" id="IPR011051">
    <property type="entry name" value="RmlC_Cupin_sf"/>
</dbReference>
<protein>
    <submittedName>
        <fullName evidence="4">Pirin family protein</fullName>
    </submittedName>
</protein>
<comment type="caution">
    <text evidence="4">The sequence shown here is derived from an EMBL/GenBank/DDBJ whole genome shotgun (WGS) entry which is preliminary data.</text>
</comment>